<dbReference type="OrthoDB" id="637933at2759"/>
<evidence type="ECO:0000256" key="1">
    <source>
        <dbReference type="ARBA" id="ARBA00004906"/>
    </source>
</evidence>
<dbReference type="PANTHER" id="PTHR26379">
    <property type="entry name" value="BTB/POZ AND MATH DOMAIN-CONTAINING PROTEIN 1"/>
    <property type="match status" value="1"/>
</dbReference>
<evidence type="ECO:0000256" key="2">
    <source>
        <dbReference type="SAM" id="MobiDB-lite"/>
    </source>
</evidence>
<protein>
    <recommendedName>
        <fullName evidence="7">BTB domain-containing protein</fullName>
    </recommendedName>
</protein>
<proteinExistence type="predicted"/>
<evidence type="ECO:0000259" key="4">
    <source>
        <dbReference type="PROSITE" id="PS50144"/>
    </source>
</evidence>
<dbReference type="Proteomes" id="UP000324897">
    <property type="component" value="Unassembled WGS sequence"/>
</dbReference>
<dbReference type="InterPro" id="IPR002083">
    <property type="entry name" value="MATH/TRAF_dom"/>
</dbReference>
<keyword evidence="6" id="KW-1185">Reference proteome</keyword>
<dbReference type="GO" id="GO:0016567">
    <property type="term" value="P:protein ubiquitination"/>
    <property type="evidence" value="ECO:0007669"/>
    <property type="project" value="InterPro"/>
</dbReference>
<dbReference type="SUPFAM" id="SSF54695">
    <property type="entry name" value="POZ domain"/>
    <property type="match status" value="1"/>
</dbReference>
<dbReference type="CDD" id="cd00121">
    <property type="entry name" value="MATH"/>
    <property type="match status" value="1"/>
</dbReference>
<dbReference type="Gramene" id="TVU05011">
    <property type="protein sequence ID" value="TVU05011"/>
    <property type="gene ID" value="EJB05_48158"/>
</dbReference>
<reference evidence="5 6" key="1">
    <citation type="journal article" date="2019" name="Sci. Rep.">
        <title>A high-quality genome of Eragrostis curvula grass provides insights into Poaceae evolution and supports new strategies to enhance forage quality.</title>
        <authorList>
            <person name="Carballo J."/>
            <person name="Santos B.A.C.M."/>
            <person name="Zappacosta D."/>
            <person name="Garbus I."/>
            <person name="Selva J.P."/>
            <person name="Gallo C.A."/>
            <person name="Diaz A."/>
            <person name="Albertini E."/>
            <person name="Caccamo M."/>
            <person name="Echenique V."/>
        </authorList>
    </citation>
    <scope>NUCLEOTIDE SEQUENCE [LARGE SCALE GENOMIC DNA]</scope>
    <source>
        <strain evidence="6">cv. Victoria</strain>
        <tissue evidence="5">Leaf</tissue>
    </source>
</reference>
<dbReference type="AlphaFoldDB" id="A0A5J9T2C9"/>
<feature type="domain" description="MATH" evidence="4">
    <location>
        <begin position="61"/>
        <end position="184"/>
    </location>
</feature>
<dbReference type="Pfam" id="PF00651">
    <property type="entry name" value="BTB"/>
    <property type="match status" value="1"/>
</dbReference>
<evidence type="ECO:0000313" key="6">
    <source>
        <dbReference type="Proteomes" id="UP000324897"/>
    </source>
</evidence>
<evidence type="ECO:0000259" key="3">
    <source>
        <dbReference type="PROSITE" id="PS50097"/>
    </source>
</evidence>
<dbReference type="PROSITE" id="PS50144">
    <property type="entry name" value="MATH"/>
    <property type="match status" value="1"/>
</dbReference>
<feature type="non-terminal residue" evidence="5">
    <location>
        <position position="1"/>
    </location>
</feature>
<comment type="pathway">
    <text evidence="1">Protein modification; protein ubiquitination.</text>
</comment>
<sequence>MVMGYIHRSPPTLKRQNERIPSQVTTLGGSATSGGSRDGHGNQSTTGGRRHHDTKMLGSGFLEFKLDYSETTNLTIGDVVSSEVISAGDYLWRICCYPRGKTETDKGEYVSIFLHLISDSKDIKTIFQVFCLGKDAEPSFSNEKRLVHVFSYAGKGIGWTQFMKRSILEANYVINGQLTLVCGIIVVGDNNIAVPSSEIGYDLVFLLKDKVGTDVSFIVKDETIPAHRVVLAARSPVFKAQLFASMTDATSSSILLEDIEPVTFKAMLWFMYMNELPEDDVFGDSPAE</sequence>
<comment type="caution">
    <text evidence="5">The sequence shown here is derived from an EMBL/GenBank/DDBJ whole genome shotgun (WGS) entry which is preliminary data.</text>
</comment>
<feature type="region of interest" description="Disordered" evidence="2">
    <location>
        <begin position="1"/>
        <end position="53"/>
    </location>
</feature>
<dbReference type="Gene3D" id="3.30.710.10">
    <property type="entry name" value="Potassium Channel Kv1.1, Chain A"/>
    <property type="match status" value="1"/>
</dbReference>
<organism evidence="5 6">
    <name type="scientific">Eragrostis curvula</name>
    <name type="common">weeping love grass</name>
    <dbReference type="NCBI Taxonomy" id="38414"/>
    <lineage>
        <taxon>Eukaryota</taxon>
        <taxon>Viridiplantae</taxon>
        <taxon>Streptophyta</taxon>
        <taxon>Embryophyta</taxon>
        <taxon>Tracheophyta</taxon>
        <taxon>Spermatophyta</taxon>
        <taxon>Magnoliopsida</taxon>
        <taxon>Liliopsida</taxon>
        <taxon>Poales</taxon>
        <taxon>Poaceae</taxon>
        <taxon>PACMAD clade</taxon>
        <taxon>Chloridoideae</taxon>
        <taxon>Eragrostideae</taxon>
        <taxon>Eragrostidinae</taxon>
        <taxon>Eragrostis</taxon>
    </lineage>
</organism>
<dbReference type="EMBL" id="RWGY01000051">
    <property type="protein sequence ID" value="TVU05011.1"/>
    <property type="molecule type" value="Genomic_DNA"/>
</dbReference>
<dbReference type="InterPro" id="IPR011333">
    <property type="entry name" value="SKP1/BTB/POZ_sf"/>
</dbReference>
<feature type="domain" description="BTB" evidence="3">
    <location>
        <begin position="213"/>
        <end position="280"/>
    </location>
</feature>
<evidence type="ECO:0000313" key="5">
    <source>
        <dbReference type="EMBL" id="TVU05011.1"/>
    </source>
</evidence>
<name>A0A5J9T2C9_9POAL</name>
<dbReference type="Gene3D" id="2.60.210.10">
    <property type="entry name" value="Apoptosis, Tumor Necrosis Factor Receptor Associated Protein 2, Chain A"/>
    <property type="match status" value="1"/>
</dbReference>
<accession>A0A5J9T2C9</accession>
<dbReference type="PANTHER" id="PTHR26379:SF409">
    <property type="entry name" value="BTB_POZ AND MATH DOMAIN-CONTAINING PROTEIN 1"/>
    <property type="match status" value="1"/>
</dbReference>
<dbReference type="InterPro" id="IPR008974">
    <property type="entry name" value="TRAF-like"/>
</dbReference>
<dbReference type="SUPFAM" id="SSF49599">
    <property type="entry name" value="TRAF domain-like"/>
    <property type="match status" value="1"/>
</dbReference>
<dbReference type="InterPro" id="IPR045005">
    <property type="entry name" value="BPM1-6"/>
</dbReference>
<dbReference type="PROSITE" id="PS50097">
    <property type="entry name" value="BTB"/>
    <property type="match status" value="1"/>
</dbReference>
<dbReference type="Pfam" id="PF22486">
    <property type="entry name" value="MATH_2"/>
    <property type="match status" value="1"/>
</dbReference>
<evidence type="ECO:0008006" key="7">
    <source>
        <dbReference type="Google" id="ProtNLM"/>
    </source>
</evidence>
<feature type="compositionally biased region" description="Low complexity" evidence="2">
    <location>
        <begin position="25"/>
        <end position="35"/>
    </location>
</feature>
<dbReference type="InterPro" id="IPR000210">
    <property type="entry name" value="BTB/POZ_dom"/>
</dbReference>
<gene>
    <name evidence="5" type="ORF">EJB05_48158</name>
</gene>